<dbReference type="Pfam" id="PF02130">
    <property type="entry name" value="YbeY"/>
    <property type="match status" value="1"/>
</dbReference>
<dbReference type="Proteomes" id="UP000176404">
    <property type="component" value="Unassembled WGS sequence"/>
</dbReference>
<reference evidence="8 9" key="1">
    <citation type="journal article" date="2016" name="Nat. Commun.">
        <title>Thousands of microbial genomes shed light on interconnected biogeochemical processes in an aquifer system.</title>
        <authorList>
            <person name="Anantharaman K."/>
            <person name="Brown C.T."/>
            <person name="Hug L.A."/>
            <person name="Sharon I."/>
            <person name="Castelle C.J."/>
            <person name="Probst A.J."/>
            <person name="Thomas B.C."/>
            <person name="Singh A."/>
            <person name="Wilkins M.J."/>
            <person name="Karaoz U."/>
            <person name="Brodie E.L."/>
            <person name="Williams K.H."/>
            <person name="Hubbard S.S."/>
            <person name="Banfield J.F."/>
        </authorList>
    </citation>
    <scope>NUCLEOTIDE SEQUENCE [LARGE SCALE GENOMIC DNA]</scope>
</reference>
<comment type="caution">
    <text evidence="8">The sequence shown here is derived from an EMBL/GenBank/DDBJ whole genome shotgun (WGS) entry which is preliminary data.</text>
</comment>
<evidence type="ECO:0000256" key="4">
    <source>
        <dbReference type="ARBA" id="ARBA00022723"/>
    </source>
</evidence>
<dbReference type="GO" id="GO:0004222">
    <property type="term" value="F:metalloendopeptidase activity"/>
    <property type="evidence" value="ECO:0007669"/>
    <property type="project" value="InterPro"/>
</dbReference>
<evidence type="ECO:0000313" key="9">
    <source>
        <dbReference type="Proteomes" id="UP000176404"/>
    </source>
</evidence>
<dbReference type="NCBIfam" id="TIGR00043">
    <property type="entry name" value="rRNA maturation RNase YbeY"/>
    <property type="match status" value="1"/>
</dbReference>
<proteinExistence type="inferred from homology"/>
<dbReference type="GO" id="GO:0006364">
    <property type="term" value="P:rRNA processing"/>
    <property type="evidence" value="ECO:0007669"/>
    <property type="project" value="InterPro"/>
</dbReference>
<dbReference type="SUPFAM" id="SSF55486">
    <property type="entry name" value="Metalloproteases ('zincins'), catalytic domain"/>
    <property type="match status" value="1"/>
</dbReference>
<evidence type="ECO:0000256" key="3">
    <source>
        <dbReference type="ARBA" id="ARBA00022722"/>
    </source>
</evidence>
<sequence length="126" mass="14646">MIRIYVKKQSNFPVDAPKLKKKLRNFLTKKGIVSETILFVSLVGEDKIRDLGWRYLKDTNIHNVLTFSEADVEKFVYPDTVIRLGEIVVCYPKAFEEAKKEGRLIEEKVYELAEHGVKHLLGEEHN</sequence>
<protein>
    <submittedName>
        <fullName evidence="8">rRNA maturation RNase YbeY</fullName>
    </submittedName>
</protein>
<evidence type="ECO:0000256" key="5">
    <source>
        <dbReference type="ARBA" id="ARBA00022759"/>
    </source>
</evidence>
<dbReference type="STRING" id="1802517.A2892_04580"/>
<gene>
    <name evidence="8" type="ORF">A2892_04580</name>
</gene>
<evidence type="ECO:0000256" key="2">
    <source>
        <dbReference type="ARBA" id="ARBA00010875"/>
    </source>
</evidence>
<keyword evidence="5" id="KW-0255">Endonuclease</keyword>
<comment type="similarity">
    <text evidence="2">Belongs to the endoribonuclease YbeY family.</text>
</comment>
<dbReference type="GO" id="GO:0004519">
    <property type="term" value="F:endonuclease activity"/>
    <property type="evidence" value="ECO:0007669"/>
    <property type="project" value="UniProtKB-KW"/>
</dbReference>
<dbReference type="Gene3D" id="3.40.390.30">
    <property type="entry name" value="Metalloproteases ('zincins'), catalytic domain"/>
    <property type="match status" value="1"/>
</dbReference>
<evidence type="ECO:0000256" key="1">
    <source>
        <dbReference type="ARBA" id="ARBA00001947"/>
    </source>
</evidence>
<organism evidence="8 9">
    <name type="scientific">Candidatus Woesebacteria bacterium RIFCSPLOWO2_01_FULL_39_10b</name>
    <dbReference type="NCBI Taxonomy" id="1802517"/>
    <lineage>
        <taxon>Bacteria</taxon>
        <taxon>Candidatus Woeseibacteriota</taxon>
    </lineage>
</organism>
<accession>A0A1F8B6C1</accession>
<name>A0A1F8B6C1_9BACT</name>
<keyword evidence="7" id="KW-0862">Zinc</keyword>
<keyword evidence="6" id="KW-0378">Hydrolase</keyword>
<dbReference type="InterPro" id="IPR002036">
    <property type="entry name" value="YbeY"/>
</dbReference>
<evidence type="ECO:0000256" key="7">
    <source>
        <dbReference type="ARBA" id="ARBA00022833"/>
    </source>
</evidence>
<evidence type="ECO:0000313" key="8">
    <source>
        <dbReference type="EMBL" id="OGM59592.1"/>
    </source>
</evidence>
<dbReference type="EMBL" id="MGHD01000018">
    <property type="protein sequence ID" value="OGM59592.1"/>
    <property type="molecule type" value="Genomic_DNA"/>
</dbReference>
<keyword evidence="4" id="KW-0479">Metal-binding</keyword>
<keyword evidence="3" id="KW-0540">Nuclease</keyword>
<comment type="cofactor">
    <cofactor evidence="1">
        <name>Zn(2+)</name>
        <dbReference type="ChEBI" id="CHEBI:29105"/>
    </cofactor>
</comment>
<dbReference type="InterPro" id="IPR023091">
    <property type="entry name" value="MetalPrtase_cat_dom_sf_prd"/>
</dbReference>
<dbReference type="AlphaFoldDB" id="A0A1F8B6C1"/>
<dbReference type="GO" id="GO:0046872">
    <property type="term" value="F:metal ion binding"/>
    <property type="evidence" value="ECO:0007669"/>
    <property type="project" value="UniProtKB-KW"/>
</dbReference>
<evidence type="ECO:0000256" key="6">
    <source>
        <dbReference type="ARBA" id="ARBA00022801"/>
    </source>
</evidence>